<evidence type="ECO:0000256" key="4">
    <source>
        <dbReference type="ARBA" id="ARBA00011245"/>
    </source>
</evidence>
<reference evidence="12 13" key="1">
    <citation type="submission" date="2020-05" db="EMBL/GenBank/DDBJ databases">
        <title>Distinct polysaccharide utilization as determinants for interspecies competition between intestinal Prevotella spp.</title>
        <authorList>
            <person name="Galvez E.J.C."/>
            <person name="Iljazovic A."/>
            <person name="Strowig T."/>
        </authorList>
    </citation>
    <scope>NUCLEOTIDE SEQUENCE [LARGE SCALE GENOMIC DNA]</scope>
    <source>
        <strain evidence="12 13">PCHR</strain>
    </source>
</reference>
<dbReference type="PRINTS" id="PR00132">
    <property type="entry name" value="GLHYDRLASE2"/>
</dbReference>
<comment type="caution">
    <text evidence="12">The sequence shown here is derived from an EMBL/GenBank/DDBJ whole genome shotgun (WGS) entry which is preliminary data.</text>
</comment>
<evidence type="ECO:0000256" key="9">
    <source>
        <dbReference type="ARBA" id="ARBA00032230"/>
    </source>
</evidence>
<dbReference type="SUPFAM" id="SSF49303">
    <property type="entry name" value="beta-Galactosidase/glucuronidase domain"/>
    <property type="match status" value="1"/>
</dbReference>
<dbReference type="SUPFAM" id="SSF74650">
    <property type="entry name" value="Galactose mutarotase-like"/>
    <property type="match status" value="1"/>
</dbReference>
<evidence type="ECO:0000313" key="12">
    <source>
        <dbReference type="EMBL" id="NPE26183.1"/>
    </source>
</evidence>
<evidence type="ECO:0000256" key="7">
    <source>
        <dbReference type="ARBA" id="ARBA00022837"/>
    </source>
</evidence>
<protein>
    <recommendedName>
        <fullName evidence="5">beta-galactosidase</fullName>
        <ecNumber evidence="5">3.2.1.23</ecNumber>
    </recommendedName>
    <alternativeName>
        <fullName evidence="9">Lactase</fullName>
    </alternativeName>
</protein>
<dbReference type="SUPFAM" id="SSF49785">
    <property type="entry name" value="Galactose-binding domain-like"/>
    <property type="match status" value="1"/>
</dbReference>
<keyword evidence="10" id="KW-0732">Signal</keyword>
<dbReference type="Gene3D" id="2.70.98.10">
    <property type="match status" value="1"/>
</dbReference>
<proteinExistence type="inferred from homology"/>
<dbReference type="Pfam" id="PF16353">
    <property type="entry name" value="LacZ_4"/>
    <property type="match status" value="1"/>
</dbReference>
<feature type="signal peptide" evidence="10">
    <location>
        <begin position="1"/>
        <end position="19"/>
    </location>
</feature>
<keyword evidence="8" id="KW-0326">Glycosidase</keyword>
<dbReference type="InterPro" id="IPR050347">
    <property type="entry name" value="Bact_Beta-galactosidase"/>
</dbReference>
<dbReference type="Gene3D" id="3.20.20.80">
    <property type="entry name" value="Glycosidases"/>
    <property type="match status" value="1"/>
</dbReference>
<keyword evidence="6 12" id="KW-0378">Hydrolase</keyword>
<dbReference type="InterPro" id="IPR013783">
    <property type="entry name" value="Ig-like_fold"/>
</dbReference>
<organism evidence="12 13">
    <name type="scientific">Xylanibacter caecicola</name>
    <dbReference type="NCBI Taxonomy" id="2736294"/>
    <lineage>
        <taxon>Bacteria</taxon>
        <taxon>Pseudomonadati</taxon>
        <taxon>Bacteroidota</taxon>
        <taxon>Bacteroidia</taxon>
        <taxon>Bacteroidales</taxon>
        <taxon>Prevotellaceae</taxon>
        <taxon>Xylanibacter</taxon>
    </lineage>
</organism>
<dbReference type="EMBL" id="JABKKJ010000032">
    <property type="protein sequence ID" value="NPE26183.1"/>
    <property type="molecule type" value="Genomic_DNA"/>
</dbReference>
<sequence>MKKQLLTTLLAIVALVMNAQNDVQTHRKYLSGHGYDDMVQWDFYCTGGNNSGKWTKIGVPSCWELQGFGTYQYGMKFYGKAFPDGIADEKGMYKYEFTLPKEWANHHIDLVFEASMTDTEVKINKRKAGSMHQGAFYRITYDVTDRVFFGDKKNLLEVTVSKESTNAGVNLSERRADYWNFGGIFRPVFIVCKPAINIERTAIDAKADGTFSAYVLTNHTLDGAKIRTTISDMAGKKVAENTTDIRNGSDHADVSFKVNNPKLWSAETPNRYQVSFALLDNNGKTLHIEKDKFGFRTIEVREHDGLYINGKKVNIRGVNRHSFWPESGRTLSKKLNIEDVKLIKSMNMNAVRSSHYPADPEFYDACDSLGLYAMSELSGWHGHHETINGQKLIREMVIRDVNHPSIIWWSNGNEKGWNDELNGDFHKWDIQKRPVLHPQGNFGGFETMHYRSYGESEEYMRKPEIFMPTEFLHALYDGGAGAGLYDYWKLMRSWPRCAGGFIWAYADEGVVRTDMNGMIDNVGNYGADGIVGPHHEKEGSYYTVKQIWCPVQVTLKGVNESLLDSKGGYLQTCNETSVDGSRLIVENRYDFLSLKGVKFDCSYVKYEGTDTKVIKSKTINGTDIAPGQTGEIAIAEVPADAEGLVVKATDQYDEELYTWAFKLKDTRTDMTVKRENRMRKPRPSYSNGVVTADNTTYTFSTEDGTLKSVTVDGKEIKFGNGPKFFAYRRADRSWDQFYNHDDPQAEKKKTTYTEYPDFGTFAGITATEGENDTLIVTATYDLGSLQKAEWHIAPNGTVRLVYKYVFNGVVDLMGVKFDFPEEYMLRKQWLGCGPYRVWKNRLHGPQLGIWSNEYNDPVPGESFLYPEFKGYFAGVQWMKLESKLGTVTLQPGTDREYIGVYQPRDGRDQLLYTLPETGISIMQVIPGVRNKVNTTDLNGPSAQAVWANGEYTGEVKLSFEN</sequence>
<dbReference type="SMART" id="SM01038">
    <property type="entry name" value="Bgal_small_N"/>
    <property type="match status" value="1"/>
</dbReference>
<dbReference type="Pfam" id="PF02837">
    <property type="entry name" value="Glyco_hydro_2_N"/>
    <property type="match status" value="1"/>
</dbReference>
<dbReference type="PANTHER" id="PTHR46323:SF2">
    <property type="entry name" value="BETA-GALACTOSIDASE"/>
    <property type="match status" value="1"/>
</dbReference>
<comment type="subunit">
    <text evidence="4">Monomer.</text>
</comment>
<keyword evidence="7" id="KW-0106">Calcium</keyword>
<dbReference type="InterPro" id="IPR004199">
    <property type="entry name" value="B-gal_small/dom_5"/>
</dbReference>
<dbReference type="Proteomes" id="UP000820977">
    <property type="component" value="Unassembled WGS sequence"/>
</dbReference>
<dbReference type="SUPFAM" id="SSF51445">
    <property type="entry name" value="(Trans)glycosidases"/>
    <property type="match status" value="1"/>
</dbReference>
<dbReference type="PANTHER" id="PTHR46323">
    <property type="entry name" value="BETA-GALACTOSIDASE"/>
    <property type="match status" value="1"/>
</dbReference>
<accession>A0ABX2B5X4</accession>
<dbReference type="InterPro" id="IPR008979">
    <property type="entry name" value="Galactose-bd-like_sf"/>
</dbReference>
<evidence type="ECO:0000256" key="3">
    <source>
        <dbReference type="ARBA" id="ARBA00007401"/>
    </source>
</evidence>
<keyword evidence="13" id="KW-1185">Reference proteome</keyword>
<dbReference type="Pfam" id="PF00703">
    <property type="entry name" value="Glyco_hydro_2"/>
    <property type="match status" value="1"/>
</dbReference>
<dbReference type="InterPro" id="IPR006102">
    <property type="entry name" value="Ig-like_GH2"/>
</dbReference>
<evidence type="ECO:0000256" key="5">
    <source>
        <dbReference type="ARBA" id="ARBA00012756"/>
    </source>
</evidence>
<evidence type="ECO:0000256" key="10">
    <source>
        <dbReference type="SAM" id="SignalP"/>
    </source>
</evidence>
<gene>
    <name evidence="12" type="ORF">HPS54_11810</name>
</gene>
<evidence type="ECO:0000256" key="8">
    <source>
        <dbReference type="ARBA" id="ARBA00023295"/>
    </source>
</evidence>
<dbReference type="InterPro" id="IPR032312">
    <property type="entry name" value="LacZ_4"/>
</dbReference>
<dbReference type="InterPro" id="IPR036156">
    <property type="entry name" value="Beta-gal/glucu_dom_sf"/>
</dbReference>
<dbReference type="GO" id="GO:0016787">
    <property type="term" value="F:hydrolase activity"/>
    <property type="evidence" value="ECO:0007669"/>
    <property type="project" value="UniProtKB-KW"/>
</dbReference>
<dbReference type="RefSeq" id="WP_172345641.1">
    <property type="nucleotide sequence ID" value="NZ_CASYYZ010000030.1"/>
</dbReference>
<dbReference type="InterPro" id="IPR017853">
    <property type="entry name" value="GH"/>
</dbReference>
<dbReference type="Gene3D" id="2.60.40.10">
    <property type="entry name" value="Immunoglobulins"/>
    <property type="match status" value="2"/>
</dbReference>
<evidence type="ECO:0000259" key="11">
    <source>
        <dbReference type="SMART" id="SM01038"/>
    </source>
</evidence>
<evidence type="ECO:0000256" key="6">
    <source>
        <dbReference type="ARBA" id="ARBA00022801"/>
    </source>
</evidence>
<dbReference type="InterPro" id="IPR006101">
    <property type="entry name" value="Glyco_hydro_2"/>
</dbReference>
<dbReference type="InterPro" id="IPR011013">
    <property type="entry name" value="Gal_mutarotase_sf_dom"/>
</dbReference>
<feature type="chain" id="PRO_5047072484" description="beta-galactosidase" evidence="10">
    <location>
        <begin position="20"/>
        <end position="961"/>
    </location>
</feature>
<evidence type="ECO:0000256" key="2">
    <source>
        <dbReference type="ARBA" id="ARBA00001913"/>
    </source>
</evidence>
<dbReference type="InterPro" id="IPR006104">
    <property type="entry name" value="Glyco_hydro_2_N"/>
</dbReference>
<dbReference type="Gene3D" id="2.60.120.260">
    <property type="entry name" value="Galactose-binding domain-like"/>
    <property type="match status" value="1"/>
</dbReference>
<dbReference type="Pfam" id="PF02929">
    <property type="entry name" value="Bgal_small_N"/>
    <property type="match status" value="1"/>
</dbReference>
<dbReference type="InterPro" id="IPR014718">
    <property type="entry name" value="GH-type_carb-bd"/>
</dbReference>
<comment type="cofactor">
    <cofactor evidence="2">
        <name>Ca(2+)</name>
        <dbReference type="ChEBI" id="CHEBI:29108"/>
    </cofactor>
</comment>
<name>A0ABX2B5X4_9BACT</name>
<comment type="catalytic activity">
    <reaction evidence="1">
        <text>Hydrolysis of terminal non-reducing beta-D-galactose residues in beta-D-galactosides.</text>
        <dbReference type="EC" id="3.2.1.23"/>
    </reaction>
</comment>
<dbReference type="EC" id="3.2.1.23" evidence="5"/>
<feature type="domain" description="Beta galactosidase small chain/" evidence="11">
    <location>
        <begin position="689"/>
        <end position="958"/>
    </location>
</feature>
<evidence type="ECO:0000256" key="1">
    <source>
        <dbReference type="ARBA" id="ARBA00001412"/>
    </source>
</evidence>
<evidence type="ECO:0000313" key="13">
    <source>
        <dbReference type="Proteomes" id="UP000820977"/>
    </source>
</evidence>
<dbReference type="InterPro" id="IPR006103">
    <property type="entry name" value="Glyco_hydro_2_cat"/>
</dbReference>
<comment type="similarity">
    <text evidence="3">Belongs to the glycosyl hydrolase 2 family.</text>
</comment>
<dbReference type="Pfam" id="PF02836">
    <property type="entry name" value="Glyco_hydro_2_C"/>
    <property type="match status" value="1"/>
</dbReference>